<accession>A0A9K3KAE3</accession>
<evidence type="ECO:0000313" key="2">
    <source>
        <dbReference type="Proteomes" id="UP000693970"/>
    </source>
</evidence>
<organism evidence="1 2">
    <name type="scientific">Nitzschia inconspicua</name>
    <dbReference type="NCBI Taxonomy" id="303405"/>
    <lineage>
        <taxon>Eukaryota</taxon>
        <taxon>Sar</taxon>
        <taxon>Stramenopiles</taxon>
        <taxon>Ochrophyta</taxon>
        <taxon>Bacillariophyta</taxon>
        <taxon>Bacillariophyceae</taxon>
        <taxon>Bacillariophycidae</taxon>
        <taxon>Bacillariales</taxon>
        <taxon>Bacillariaceae</taxon>
        <taxon>Nitzschia</taxon>
    </lineage>
</organism>
<gene>
    <name evidence="1" type="ORF">IV203_024473</name>
</gene>
<evidence type="ECO:0000313" key="1">
    <source>
        <dbReference type="EMBL" id="KAG7339273.1"/>
    </source>
</evidence>
<comment type="caution">
    <text evidence="1">The sequence shown here is derived from an EMBL/GenBank/DDBJ whole genome shotgun (WGS) entry which is preliminary data.</text>
</comment>
<sequence>MLEIYQNLTVQSERLRHLLHQPNGVKLMEQSSFLIRTAPWLMISLPEWNVEELEAFHDELAALKLDKNSAILRVSGFESPPPKALVSLALAKSGSTISFLANATRTAVASLPIVGAMMDAQMQRLNDYLAKIKINDKNPETDDEWKVVANALQHALSVHSFQANSWLPT</sequence>
<dbReference type="OrthoDB" id="306218at2759"/>
<dbReference type="AlphaFoldDB" id="A0A9K3KAE3"/>
<keyword evidence="2" id="KW-1185">Reference proteome</keyword>
<reference evidence="1" key="2">
    <citation type="submission" date="2021-04" db="EMBL/GenBank/DDBJ databases">
        <authorList>
            <person name="Podell S."/>
        </authorList>
    </citation>
    <scope>NUCLEOTIDE SEQUENCE</scope>
    <source>
        <strain evidence="1">Hildebrandi</strain>
    </source>
</reference>
<dbReference type="EMBL" id="JAGRRH010000037">
    <property type="protein sequence ID" value="KAG7339273.1"/>
    <property type="molecule type" value="Genomic_DNA"/>
</dbReference>
<proteinExistence type="predicted"/>
<name>A0A9K3KAE3_9STRA</name>
<reference evidence="1" key="1">
    <citation type="journal article" date="2021" name="Sci. Rep.">
        <title>Diploid genomic architecture of Nitzschia inconspicua, an elite biomass production diatom.</title>
        <authorList>
            <person name="Oliver A."/>
            <person name="Podell S."/>
            <person name="Pinowska A."/>
            <person name="Traller J.C."/>
            <person name="Smith S.R."/>
            <person name="McClure R."/>
            <person name="Beliaev A."/>
            <person name="Bohutskyi P."/>
            <person name="Hill E.A."/>
            <person name="Rabines A."/>
            <person name="Zheng H."/>
            <person name="Allen L.Z."/>
            <person name="Kuo A."/>
            <person name="Grigoriev I.V."/>
            <person name="Allen A.E."/>
            <person name="Hazlebeck D."/>
            <person name="Allen E.E."/>
        </authorList>
    </citation>
    <scope>NUCLEOTIDE SEQUENCE</scope>
    <source>
        <strain evidence="1">Hildebrandi</strain>
    </source>
</reference>
<protein>
    <submittedName>
        <fullName evidence="1">Uncharacterized protein</fullName>
    </submittedName>
</protein>
<dbReference type="Proteomes" id="UP000693970">
    <property type="component" value="Unassembled WGS sequence"/>
</dbReference>